<dbReference type="GO" id="GO:0046914">
    <property type="term" value="F:transition metal ion binding"/>
    <property type="evidence" value="ECO:0007669"/>
    <property type="project" value="InterPro"/>
</dbReference>
<organism evidence="1 2">
    <name type="scientific">Acetivibrio saccincola</name>
    <dbReference type="NCBI Taxonomy" id="1677857"/>
    <lineage>
        <taxon>Bacteria</taxon>
        <taxon>Bacillati</taxon>
        <taxon>Bacillota</taxon>
        <taxon>Clostridia</taxon>
        <taxon>Eubacteriales</taxon>
        <taxon>Oscillospiraceae</taxon>
        <taxon>Acetivibrio</taxon>
    </lineage>
</organism>
<dbReference type="AlphaFoldDB" id="A0A2K9EEY6"/>
<evidence type="ECO:0000313" key="1">
    <source>
        <dbReference type="EMBL" id="AUG56453.1"/>
    </source>
</evidence>
<dbReference type="EMBL" id="CP025197">
    <property type="protein sequence ID" value="AUG56453.1"/>
    <property type="molecule type" value="Genomic_DNA"/>
</dbReference>
<dbReference type="InterPro" id="IPR036648">
    <property type="entry name" value="CN_Hdrase_a/SCN_Hdrase_g_sf"/>
</dbReference>
<reference evidence="1 2" key="1">
    <citation type="submission" date="2017-12" db="EMBL/GenBank/DDBJ databases">
        <title>Complete genome sequence of Herbivorax saccincola GGR1, a novel Cellulosome-producing hydrolytic bacterium in a thermophilic biogas plant, established by Illumina and Nanopore MinION sequencing.</title>
        <authorList>
            <person name="Pechtl A."/>
            <person name="Ruckert C."/>
            <person name="Koeck D.E."/>
            <person name="Maus I."/>
            <person name="Winkler A."/>
            <person name="Kalinowski J."/>
            <person name="Puhler A."/>
            <person name="Schwarz W.W."/>
            <person name="Zverlov V.V."/>
            <person name="Schluter A."/>
            <person name="Liebl W."/>
        </authorList>
    </citation>
    <scope>NUCLEOTIDE SEQUENCE [LARGE SCALE GENOMIC DNA]</scope>
    <source>
        <strain evidence="2">SR1</strain>
    </source>
</reference>
<gene>
    <name evidence="1" type="ORF">HVS_02490</name>
</gene>
<evidence type="ECO:0000313" key="2">
    <source>
        <dbReference type="Proteomes" id="UP000233534"/>
    </source>
</evidence>
<dbReference type="Gene3D" id="3.90.330.10">
    <property type="entry name" value="Nitrile hydratase alpha /Thiocyanate hydrolase gamma"/>
    <property type="match status" value="1"/>
</dbReference>
<evidence type="ECO:0008006" key="3">
    <source>
        <dbReference type="Google" id="ProtNLM"/>
    </source>
</evidence>
<dbReference type="GO" id="GO:0003824">
    <property type="term" value="F:catalytic activity"/>
    <property type="evidence" value="ECO:0007669"/>
    <property type="project" value="InterPro"/>
</dbReference>
<dbReference type="KEGG" id="hsc:HVS_02490"/>
<dbReference type="RefSeq" id="WP_101298878.1">
    <property type="nucleotide sequence ID" value="NZ_CP025197.1"/>
</dbReference>
<proteinExistence type="predicted"/>
<protein>
    <recommendedName>
        <fullName evidence="3">NHLP leader peptide domain-containing protein</fullName>
    </recommendedName>
</protein>
<dbReference type="SUPFAM" id="SSF56209">
    <property type="entry name" value="Nitrile hydratase alpha chain"/>
    <property type="match status" value="1"/>
</dbReference>
<name>A0A2K9EEY6_9FIRM</name>
<dbReference type="Proteomes" id="UP000233534">
    <property type="component" value="Chromosome"/>
</dbReference>
<sequence length="73" mass="8444">MKAEELRDKIIKRAVSDEEFKRNLLKEPNKTIEREFGISTGNNEIIVLEEKPNLFYIVIPYSGNTPAGGDYNW</sequence>
<accession>A0A2K9EEY6</accession>
<keyword evidence="2" id="KW-1185">Reference proteome</keyword>